<sequence>MLPRLRPSAVPLPVQFPSFAGEIESLGVRREFLGRPTSEPDAVVRGNVRLDKWMNFFDGCSGVGCCVVGLKKTVSPISHWSQICDLSLLIYTCIRTPSERRLRECELQSHAVPKNRPAAHFLKMPR</sequence>
<evidence type="ECO:0000313" key="1">
    <source>
        <dbReference type="EMBL" id="KAJ3664603.1"/>
    </source>
</evidence>
<keyword evidence="2" id="KW-1185">Reference proteome</keyword>
<gene>
    <name evidence="1" type="ORF">Zmor_000157</name>
</gene>
<proteinExistence type="predicted"/>
<comment type="caution">
    <text evidence="1">The sequence shown here is derived from an EMBL/GenBank/DDBJ whole genome shotgun (WGS) entry which is preliminary data.</text>
</comment>
<reference evidence="1" key="1">
    <citation type="journal article" date="2023" name="G3 (Bethesda)">
        <title>Whole genome assemblies of Zophobas morio and Tenebrio molitor.</title>
        <authorList>
            <person name="Kaur S."/>
            <person name="Stinson S.A."/>
            <person name="diCenzo G.C."/>
        </authorList>
    </citation>
    <scope>NUCLEOTIDE SEQUENCE</scope>
    <source>
        <strain evidence="1">QUZm001</strain>
    </source>
</reference>
<evidence type="ECO:0000313" key="2">
    <source>
        <dbReference type="Proteomes" id="UP001168821"/>
    </source>
</evidence>
<organism evidence="1 2">
    <name type="scientific">Zophobas morio</name>
    <dbReference type="NCBI Taxonomy" id="2755281"/>
    <lineage>
        <taxon>Eukaryota</taxon>
        <taxon>Metazoa</taxon>
        <taxon>Ecdysozoa</taxon>
        <taxon>Arthropoda</taxon>
        <taxon>Hexapoda</taxon>
        <taxon>Insecta</taxon>
        <taxon>Pterygota</taxon>
        <taxon>Neoptera</taxon>
        <taxon>Endopterygota</taxon>
        <taxon>Coleoptera</taxon>
        <taxon>Polyphaga</taxon>
        <taxon>Cucujiformia</taxon>
        <taxon>Tenebrionidae</taxon>
        <taxon>Zophobas</taxon>
    </lineage>
</organism>
<name>A0AA38IVS8_9CUCU</name>
<dbReference type="Proteomes" id="UP001168821">
    <property type="component" value="Unassembled WGS sequence"/>
</dbReference>
<accession>A0AA38IVS8</accession>
<dbReference type="AlphaFoldDB" id="A0AA38IVS8"/>
<protein>
    <submittedName>
        <fullName evidence="1">Uncharacterized protein</fullName>
    </submittedName>
</protein>
<dbReference type="EMBL" id="JALNTZ010000001">
    <property type="protein sequence ID" value="KAJ3664603.1"/>
    <property type="molecule type" value="Genomic_DNA"/>
</dbReference>